<feature type="coiled-coil region" evidence="1">
    <location>
        <begin position="5"/>
        <end position="46"/>
    </location>
</feature>
<evidence type="ECO:0000256" key="1">
    <source>
        <dbReference type="SAM" id="Coils"/>
    </source>
</evidence>
<reference evidence="2" key="2">
    <citation type="submission" date="2020-09" db="EMBL/GenBank/DDBJ databases">
        <authorList>
            <person name="Sun Q."/>
            <person name="Ohkuma M."/>
        </authorList>
    </citation>
    <scope>NUCLEOTIDE SEQUENCE</scope>
    <source>
        <strain evidence="2">JCM 3035</strain>
    </source>
</reference>
<protein>
    <submittedName>
        <fullName evidence="2">Uncharacterized protein</fullName>
    </submittedName>
</protein>
<gene>
    <name evidence="2" type="ORF">GCM10010094_90580</name>
</gene>
<dbReference type="EMBL" id="BMPQ01000053">
    <property type="protein sequence ID" value="GGL15564.1"/>
    <property type="molecule type" value="Genomic_DNA"/>
</dbReference>
<proteinExistence type="predicted"/>
<comment type="caution">
    <text evidence="2">The sequence shown here is derived from an EMBL/GenBank/DDBJ whole genome shotgun (WGS) entry which is preliminary data.</text>
</comment>
<reference evidence="2" key="1">
    <citation type="journal article" date="2014" name="Int. J. Syst. Evol. Microbiol.">
        <title>Complete genome sequence of Corynebacterium casei LMG S-19264T (=DSM 44701T), isolated from a smear-ripened cheese.</title>
        <authorList>
            <consortium name="US DOE Joint Genome Institute (JGI-PGF)"/>
            <person name="Walter F."/>
            <person name="Albersmeier A."/>
            <person name="Kalinowski J."/>
            <person name="Ruckert C."/>
        </authorList>
    </citation>
    <scope>NUCLEOTIDE SEQUENCE</scope>
    <source>
        <strain evidence="2">JCM 3035</strain>
    </source>
</reference>
<evidence type="ECO:0000313" key="3">
    <source>
        <dbReference type="Proteomes" id="UP000637788"/>
    </source>
</evidence>
<dbReference type="AlphaFoldDB" id="A0A917RN63"/>
<keyword evidence="3" id="KW-1185">Reference proteome</keyword>
<sequence length="156" mass="16513">MPSVLGLLEAREKKVREEVARLREEAERVQAALGEAERALQRLADARVTVAEVLAGPPSVAVEPVGSTVAGSVVPRRAEGMAVSVLPADYQRIMSVLESDAGREGMRCQQLAAALGLQAVPAKVEGLRSKAKRLVERGWAFQTRPGVFTALGTSAG</sequence>
<accession>A0A917RN63</accession>
<dbReference type="RefSeq" id="WP_189327557.1">
    <property type="nucleotide sequence ID" value="NZ_BMPQ01000053.1"/>
</dbReference>
<name>A0A917RN63_9ACTN</name>
<keyword evidence="1" id="KW-0175">Coiled coil</keyword>
<evidence type="ECO:0000313" key="2">
    <source>
        <dbReference type="EMBL" id="GGL15564.1"/>
    </source>
</evidence>
<organism evidence="2 3">
    <name type="scientific">Streptomyces flaveus</name>
    <dbReference type="NCBI Taxonomy" id="66370"/>
    <lineage>
        <taxon>Bacteria</taxon>
        <taxon>Bacillati</taxon>
        <taxon>Actinomycetota</taxon>
        <taxon>Actinomycetes</taxon>
        <taxon>Kitasatosporales</taxon>
        <taxon>Streptomycetaceae</taxon>
        <taxon>Streptomyces</taxon>
        <taxon>Streptomyces aurantiacus group</taxon>
    </lineage>
</organism>
<dbReference type="Proteomes" id="UP000637788">
    <property type="component" value="Unassembled WGS sequence"/>
</dbReference>